<dbReference type="PANTHER" id="PTHR47723:SF21">
    <property type="entry name" value="POLYNUCLEOTIDYL TRANSFERASE, RIBONUCLEASE H-LIKE SUPERFAMILY PROTEIN"/>
    <property type="match status" value="1"/>
</dbReference>
<organism evidence="2 3">
    <name type="scientific">Acer yangbiense</name>
    <dbReference type="NCBI Taxonomy" id="1000413"/>
    <lineage>
        <taxon>Eukaryota</taxon>
        <taxon>Viridiplantae</taxon>
        <taxon>Streptophyta</taxon>
        <taxon>Embryophyta</taxon>
        <taxon>Tracheophyta</taxon>
        <taxon>Spermatophyta</taxon>
        <taxon>Magnoliopsida</taxon>
        <taxon>eudicotyledons</taxon>
        <taxon>Gunneridae</taxon>
        <taxon>Pentapetalae</taxon>
        <taxon>rosids</taxon>
        <taxon>malvids</taxon>
        <taxon>Sapindales</taxon>
        <taxon>Sapindaceae</taxon>
        <taxon>Hippocastanoideae</taxon>
        <taxon>Acereae</taxon>
        <taxon>Acer</taxon>
    </lineage>
</organism>
<reference evidence="3" key="1">
    <citation type="journal article" date="2019" name="Gigascience">
        <title>De novo genome assembly of the endangered Acer yangbiense, a plant species with extremely small populations endemic to Yunnan Province, China.</title>
        <authorList>
            <person name="Yang J."/>
            <person name="Wariss H.M."/>
            <person name="Tao L."/>
            <person name="Zhang R."/>
            <person name="Yun Q."/>
            <person name="Hollingsworth P."/>
            <person name="Dao Z."/>
            <person name="Luo G."/>
            <person name="Guo H."/>
            <person name="Ma Y."/>
            <person name="Sun W."/>
        </authorList>
    </citation>
    <scope>NUCLEOTIDE SEQUENCE [LARGE SCALE GENOMIC DNA]</scope>
    <source>
        <strain evidence="3">cv. Malutang</strain>
    </source>
</reference>
<dbReference type="InterPro" id="IPR036397">
    <property type="entry name" value="RNaseH_sf"/>
</dbReference>
<dbReference type="InterPro" id="IPR012337">
    <property type="entry name" value="RNaseH-like_sf"/>
</dbReference>
<dbReference type="GO" id="GO:0003676">
    <property type="term" value="F:nucleic acid binding"/>
    <property type="evidence" value="ECO:0007669"/>
    <property type="project" value="InterPro"/>
</dbReference>
<gene>
    <name evidence="2" type="ORF">EZV62_018428</name>
</gene>
<dbReference type="Gene3D" id="3.30.420.10">
    <property type="entry name" value="Ribonuclease H-like superfamily/Ribonuclease H"/>
    <property type="match status" value="1"/>
</dbReference>
<name>A0A5C7HK03_9ROSI</name>
<feature type="domain" description="RNase H type-1" evidence="1">
    <location>
        <begin position="100"/>
        <end position="219"/>
    </location>
</feature>
<dbReference type="PANTHER" id="PTHR47723">
    <property type="entry name" value="OS05G0353850 PROTEIN"/>
    <property type="match status" value="1"/>
</dbReference>
<keyword evidence="3" id="KW-1185">Reference proteome</keyword>
<dbReference type="CDD" id="cd06222">
    <property type="entry name" value="RNase_H_like"/>
    <property type="match status" value="1"/>
</dbReference>
<protein>
    <recommendedName>
        <fullName evidence="1">RNase H type-1 domain-containing protein</fullName>
    </recommendedName>
</protein>
<dbReference type="EMBL" id="VAHF01000008">
    <property type="protein sequence ID" value="TXG57115.1"/>
    <property type="molecule type" value="Genomic_DNA"/>
</dbReference>
<evidence type="ECO:0000313" key="2">
    <source>
        <dbReference type="EMBL" id="TXG57115.1"/>
    </source>
</evidence>
<dbReference type="Pfam" id="PF13456">
    <property type="entry name" value="RVT_3"/>
    <property type="match status" value="1"/>
</dbReference>
<evidence type="ECO:0000259" key="1">
    <source>
        <dbReference type="Pfam" id="PF13456"/>
    </source>
</evidence>
<dbReference type="InterPro" id="IPR044730">
    <property type="entry name" value="RNase_H-like_dom_plant"/>
</dbReference>
<dbReference type="Proteomes" id="UP000323000">
    <property type="component" value="Chromosome 8"/>
</dbReference>
<evidence type="ECO:0000313" key="3">
    <source>
        <dbReference type="Proteomes" id="UP000323000"/>
    </source>
</evidence>
<comment type="caution">
    <text evidence="2">The sequence shown here is derived from an EMBL/GenBank/DDBJ whole genome shotgun (WGS) entry which is preliminary data.</text>
</comment>
<sequence>MTNVKAGDGMHFIEFMIACMNQLRKEDFGLVCVIIWRIWYYYNGKVHGSVMIPEKDVVPWAADFITDFRSATGVEKVFLGVNSIFGIAWRPPDERSYKMNTDAAIDSAFGRVGFGVIIRDHVGSVLASSSQFLAAFFSPMVAEAMAIFRGLEFTRDSSLLPCTVVLDAQVVVRLINSDVPLSEVGIVVSGIRRLLYCEQGCSVIFAPRLADVVAHQLAKIGVSAVRNSFWMEVVQPEVVPLVLGDCPSSL</sequence>
<dbReference type="InterPro" id="IPR053151">
    <property type="entry name" value="RNase_H-like"/>
</dbReference>
<proteinExistence type="predicted"/>
<accession>A0A5C7HK03</accession>
<dbReference type="SUPFAM" id="SSF53098">
    <property type="entry name" value="Ribonuclease H-like"/>
    <property type="match status" value="1"/>
</dbReference>
<dbReference type="GO" id="GO:0004523">
    <property type="term" value="F:RNA-DNA hybrid ribonuclease activity"/>
    <property type="evidence" value="ECO:0007669"/>
    <property type="project" value="InterPro"/>
</dbReference>
<dbReference type="OrthoDB" id="1906820at2759"/>
<dbReference type="AlphaFoldDB" id="A0A5C7HK03"/>
<dbReference type="InterPro" id="IPR002156">
    <property type="entry name" value="RNaseH_domain"/>
</dbReference>